<dbReference type="PANTHER" id="PTHR18947">
    <property type="entry name" value="HOOK PROTEINS"/>
    <property type="match status" value="1"/>
</dbReference>
<proteinExistence type="predicted"/>
<dbReference type="GO" id="GO:0030705">
    <property type="term" value="P:cytoskeleton-dependent intracellular transport"/>
    <property type="evidence" value="ECO:0007669"/>
    <property type="project" value="TreeGrafter"/>
</dbReference>
<keyword evidence="4" id="KW-1185">Reference proteome</keyword>
<evidence type="ECO:0000256" key="2">
    <source>
        <dbReference type="SAM" id="MobiDB-lite"/>
    </source>
</evidence>
<feature type="coiled-coil region" evidence="1">
    <location>
        <begin position="484"/>
        <end position="518"/>
    </location>
</feature>
<protein>
    <submittedName>
        <fullName evidence="3">Coiled-coil domain containing 88B</fullName>
    </submittedName>
</protein>
<dbReference type="GO" id="GO:0005737">
    <property type="term" value="C:cytoplasm"/>
    <property type="evidence" value="ECO:0007669"/>
    <property type="project" value="TreeGrafter"/>
</dbReference>
<reference evidence="3" key="3">
    <citation type="submission" date="2025-09" db="UniProtKB">
        <authorList>
            <consortium name="Ensembl"/>
        </authorList>
    </citation>
    <scope>IDENTIFICATION</scope>
</reference>
<organism evidence="3 4">
    <name type="scientific">Takifugu rubripes</name>
    <name type="common">Japanese pufferfish</name>
    <name type="synonym">Fugu rubripes</name>
    <dbReference type="NCBI Taxonomy" id="31033"/>
    <lineage>
        <taxon>Eukaryota</taxon>
        <taxon>Metazoa</taxon>
        <taxon>Chordata</taxon>
        <taxon>Craniata</taxon>
        <taxon>Vertebrata</taxon>
        <taxon>Euteleostomi</taxon>
        <taxon>Actinopterygii</taxon>
        <taxon>Neopterygii</taxon>
        <taxon>Teleostei</taxon>
        <taxon>Neoteleostei</taxon>
        <taxon>Acanthomorphata</taxon>
        <taxon>Eupercaria</taxon>
        <taxon>Tetraodontiformes</taxon>
        <taxon>Tetradontoidea</taxon>
        <taxon>Tetraodontidae</taxon>
        <taxon>Takifugu</taxon>
    </lineage>
</organism>
<dbReference type="Proteomes" id="UP000005226">
    <property type="component" value="Chromosome 14"/>
</dbReference>
<dbReference type="Ensembl" id="ENSTRUT00000084760.1">
    <property type="protein sequence ID" value="ENSTRUP00000058954.1"/>
    <property type="gene ID" value="ENSTRUG00000013987.3"/>
</dbReference>
<dbReference type="GO" id="GO:0031122">
    <property type="term" value="P:cytoplasmic microtubule organization"/>
    <property type="evidence" value="ECO:0007669"/>
    <property type="project" value="TreeGrafter"/>
</dbReference>
<name>A0A674MD40_TAKRU</name>
<feature type="region of interest" description="Disordered" evidence="2">
    <location>
        <begin position="635"/>
        <end position="662"/>
    </location>
</feature>
<keyword evidence="1" id="KW-0175">Coiled coil</keyword>
<feature type="region of interest" description="Disordered" evidence="2">
    <location>
        <begin position="391"/>
        <end position="431"/>
    </location>
</feature>
<evidence type="ECO:0000313" key="4">
    <source>
        <dbReference type="Proteomes" id="UP000005226"/>
    </source>
</evidence>
<dbReference type="GO" id="GO:0005813">
    <property type="term" value="C:centrosome"/>
    <property type="evidence" value="ECO:0007669"/>
    <property type="project" value="TreeGrafter"/>
</dbReference>
<feature type="compositionally biased region" description="Basic and acidic residues" evidence="2">
    <location>
        <begin position="40"/>
        <end position="55"/>
    </location>
</feature>
<feature type="compositionally biased region" description="Basic and acidic residues" evidence="2">
    <location>
        <begin position="281"/>
        <end position="303"/>
    </location>
</feature>
<dbReference type="GO" id="GO:0051959">
    <property type="term" value="F:dynein light intermediate chain binding"/>
    <property type="evidence" value="ECO:0007669"/>
    <property type="project" value="TreeGrafter"/>
</dbReference>
<reference evidence="3 4" key="1">
    <citation type="journal article" date="2011" name="Genome Biol. Evol.">
        <title>Integration of the genetic map and genome assembly of fugu facilitates insights into distinct features of genome evolution in teleosts and mammals.</title>
        <authorList>
            <person name="Kai W."/>
            <person name="Kikuchi K."/>
            <person name="Tohari S."/>
            <person name="Chew A.K."/>
            <person name="Tay A."/>
            <person name="Fujiwara A."/>
            <person name="Hosoya S."/>
            <person name="Suetake H."/>
            <person name="Naruse K."/>
            <person name="Brenner S."/>
            <person name="Suzuki Y."/>
            <person name="Venkatesh B."/>
        </authorList>
    </citation>
    <scope>NUCLEOTIDE SEQUENCE [LARGE SCALE GENOMIC DNA]</scope>
</reference>
<dbReference type="PANTHER" id="PTHR18947:SF35">
    <property type="entry name" value="COILED-COIL DOMAIN-CONTAINING PROTEIN 88B"/>
    <property type="match status" value="1"/>
</dbReference>
<feature type="region of interest" description="Disordered" evidence="2">
    <location>
        <begin position="1"/>
        <end position="66"/>
    </location>
</feature>
<evidence type="ECO:0000313" key="3">
    <source>
        <dbReference type="Ensembl" id="ENSTRUP00000058954.1"/>
    </source>
</evidence>
<sequence>MEERRREIIGSQREAGVGEEVLHTQSAAGETCEKAVVSHRRGEAEGGQKDREKQDNGVTPCSKPPETLQNAAAITAADQPAASPCRPDLDLLTIRFQEAQEEADRQAKAAQDLRSKLAEQSKRTWEAEQRLVVLEAEHQHMKKAAESLADARRKIEVLQSEGLVMEEELCRLRSQAELHRLQTTVIATLEGERAALERDREMLRSSVDGMRTAQRKGDQLELTVQTIRSELERQGRSLESSRRREEELEAELREATLEAESLARARDQALLEASRLEQEKEACQSELDSQRKEGRQREREAGRLRQQLESTTLALEHSNQRTCAQDSEHRLSICFLLTRCFIFQRLQSSNLLLHLSLCPQDLYSERTRSQELSAEVQRLRETLQKAEAELVSTSASLSRSQEREDSLSRLLDQSRLDNSSSNAEAVTNSGSSNTVHVCQSLSQESSCVEQTPATKEGGAGETERRLRERLAALEKEKAVAVTTQDSLLAKLSQAQEECEHLKEQLEALRRHSLSLQESCTSLQMLNTQLQVEQGSQSSQHAAVLARCSESEARRAALEAESKVWAREREESAARMEALRRDHERMMAVQQRQEAELEELLDKHSQLRSSNRSLEAQHRELEARYKELLEGEAQLKEREREMDRQRREMEAEAQRRLESERELERLKDDNDRLQTQQKEWLALQAELLAQGSVLKGELSASQLDRTRLEGELSGLRETNQSLDLSNARLTSQYQLLNQLKSNMEEENRHLMEQNQTLLKDNQALLEQSLVRCDQHYSQQKEYQEKLSELRREKQKLVEKIMDQYRVLDPSMHPPANKAKKTNRFADKMKKLIKPRVGGREGRAIFTAAGSVENLADGTEFTSDSHTPDISVPGIPTTRPGSGGRRKLGSRHGWGLGLARGGSGLSQSFSPGDHKTPPLLRLRSAQNTQAVVWEGEGDDQNTPGAADALLESSFDEAEGKRKNGPFAQAFSVSSLKVRSVF</sequence>
<feature type="region of interest" description="Disordered" evidence="2">
    <location>
        <begin position="281"/>
        <end position="305"/>
    </location>
</feature>
<reference evidence="3" key="2">
    <citation type="submission" date="2025-08" db="UniProtKB">
        <authorList>
            <consortium name="Ensembl"/>
        </authorList>
    </citation>
    <scope>IDENTIFICATION</scope>
</reference>
<feature type="region of interest" description="Disordered" evidence="2">
    <location>
        <begin position="859"/>
        <end position="887"/>
    </location>
</feature>
<dbReference type="AlphaFoldDB" id="A0A674MD40"/>
<accession>A0A674MD40</accession>
<evidence type="ECO:0000256" key="1">
    <source>
        <dbReference type="SAM" id="Coils"/>
    </source>
</evidence>
<dbReference type="GeneTree" id="ENSGT00940000165784"/>
<gene>
    <name evidence="3" type="primary">ccdc88b</name>
</gene>
<feature type="compositionally biased region" description="Basic and acidic residues" evidence="2">
    <location>
        <begin position="400"/>
        <end position="415"/>
    </location>
</feature>
<feature type="coiled-coil region" evidence="1">
    <location>
        <begin position="725"/>
        <end position="805"/>
    </location>
</feature>
<dbReference type="GO" id="GO:0008017">
    <property type="term" value="F:microtubule binding"/>
    <property type="evidence" value="ECO:0007669"/>
    <property type="project" value="TreeGrafter"/>
</dbReference>